<dbReference type="Pfam" id="PF14857">
    <property type="entry name" value="TMEM151"/>
    <property type="match status" value="1"/>
</dbReference>
<evidence type="ECO:0000313" key="7">
    <source>
        <dbReference type="EMBL" id="KAG7351121.1"/>
    </source>
</evidence>
<dbReference type="OrthoDB" id="190434at2759"/>
<dbReference type="PANTHER" id="PTHR31893:SF5">
    <property type="entry name" value="TRANSMEMBRANE PROTEIN 151 HOMOLOG"/>
    <property type="match status" value="1"/>
</dbReference>
<feature type="transmembrane region" description="Helical" evidence="6">
    <location>
        <begin position="56"/>
        <end position="77"/>
    </location>
</feature>
<keyword evidence="5 6" id="KW-0472">Membrane</keyword>
<evidence type="ECO:0000313" key="8">
    <source>
        <dbReference type="Proteomes" id="UP000693970"/>
    </source>
</evidence>
<dbReference type="AlphaFoldDB" id="A0A9K3KXR3"/>
<comment type="caution">
    <text evidence="7">The sequence shown here is derived from an EMBL/GenBank/DDBJ whole genome shotgun (WGS) entry which is preliminary data.</text>
</comment>
<evidence type="ECO:0000256" key="4">
    <source>
        <dbReference type="ARBA" id="ARBA00022989"/>
    </source>
</evidence>
<name>A0A9K3KXR3_9STRA</name>
<dbReference type="GO" id="GO:0016020">
    <property type="term" value="C:membrane"/>
    <property type="evidence" value="ECO:0007669"/>
    <property type="project" value="UniProtKB-SubCell"/>
</dbReference>
<evidence type="ECO:0000256" key="2">
    <source>
        <dbReference type="ARBA" id="ARBA00009583"/>
    </source>
</evidence>
<gene>
    <name evidence="7" type="ORF">IV203_010481</name>
</gene>
<feature type="transmembrane region" description="Helical" evidence="6">
    <location>
        <begin position="346"/>
        <end position="367"/>
    </location>
</feature>
<reference evidence="7" key="2">
    <citation type="submission" date="2021-04" db="EMBL/GenBank/DDBJ databases">
        <authorList>
            <person name="Podell S."/>
        </authorList>
    </citation>
    <scope>NUCLEOTIDE SEQUENCE</scope>
    <source>
        <strain evidence="7">Hildebrandi</strain>
    </source>
</reference>
<dbReference type="InterPro" id="IPR026767">
    <property type="entry name" value="Tmem151"/>
</dbReference>
<evidence type="ECO:0000256" key="1">
    <source>
        <dbReference type="ARBA" id="ARBA00004141"/>
    </source>
</evidence>
<comment type="similarity">
    <text evidence="2">Belongs to the TMEM151 family.</text>
</comment>
<organism evidence="7 8">
    <name type="scientific">Nitzschia inconspicua</name>
    <dbReference type="NCBI Taxonomy" id="303405"/>
    <lineage>
        <taxon>Eukaryota</taxon>
        <taxon>Sar</taxon>
        <taxon>Stramenopiles</taxon>
        <taxon>Ochrophyta</taxon>
        <taxon>Bacillariophyta</taxon>
        <taxon>Bacillariophyceae</taxon>
        <taxon>Bacillariophycidae</taxon>
        <taxon>Bacillariales</taxon>
        <taxon>Bacillariaceae</taxon>
        <taxon>Nitzschia</taxon>
    </lineage>
</organism>
<evidence type="ECO:0000256" key="5">
    <source>
        <dbReference type="ARBA" id="ARBA00023136"/>
    </source>
</evidence>
<keyword evidence="3 6" id="KW-0812">Transmembrane</keyword>
<sequence length="415" mass="47311">MSSHTTPPLGRIEASIFGESALLDRETGRVFWESGTSSTLYESLTPRLDQFGVEHFQASVLSGILTLAVLGIISGWIQRAILQLRESSLIPSLMLSSPTTSQVVSVLIALTELALLKLPMIENRWLVVLCILLYLLESYNCSTRRFLAHAISTSKELDDYLESLRQEPPIVTWKVKAFHYEYRRPFLLPRFIQSLMRSLLSIASSSRIQKSKEPSAISPTMDYEYTLKHRHTSPKPILTHKIITNEASATYQFGTCRDDTMVGVWTRAMAFRDKDDVAPFTKIALTKLLILADGRTREDYFQQQSNFFTKHGQGDEFAEFSTDIQVAGYRPRMLAVRPRKNRAARLFRLHFFWVFTLLGLTVPYRIWFKQHCDFVRVAVVKEISSASNVQRSWSSTSSNRRDVAKTIFGSTTTVC</sequence>
<evidence type="ECO:0000256" key="3">
    <source>
        <dbReference type="ARBA" id="ARBA00022692"/>
    </source>
</evidence>
<reference evidence="7" key="1">
    <citation type="journal article" date="2021" name="Sci. Rep.">
        <title>Diploid genomic architecture of Nitzschia inconspicua, an elite biomass production diatom.</title>
        <authorList>
            <person name="Oliver A."/>
            <person name="Podell S."/>
            <person name="Pinowska A."/>
            <person name="Traller J.C."/>
            <person name="Smith S.R."/>
            <person name="McClure R."/>
            <person name="Beliaev A."/>
            <person name="Bohutskyi P."/>
            <person name="Hill E.A."/>
            <person name="Rabines A."/>
            <person name="Zheng H."/>
            <person name="Allen L.Z."/>
            <person name="Kuo A."/>
            <person name="Grigoriev I.V."/>
            <person name="Allen A.E."/>
            <person name="Hazlebeck D."/>
            <person name="Allen E.E."/>
        </authorList>
    </citation>
    <scope>NUCLEOTIDE SEQUENCE</scope>
    <source>
        <strain evidence="7">Hildebrandi</strain>
    </source>
</reference>
<comment type="subcellular location">
    <subcellularLocation>
        <location evidence="1">Membrane</location>
        <topology evidence="1">Multi-pass membrane protein</topology>
    </subcellularLocation>
</comment>
<evidence type="ECO:0000256" key="6">
    <source>
        <dbReference type="SAM" id="Phobius"/>
    </source>
</evidence>
<keyword evidence="8" id="KW-1185">Reference proteome</keyword>
<dbReference type="PANTHER" id="PTHR31893">
    <property type="entry name" value="TRANSMEMBRANE PROTEIN 151 HOMOLOG"/>
    <property type="match status" value="1"/>
</dbReference>
<keyword evidence="4 6" id="KW-1133">Transmembrane helix</keyword>
<protein>
    <submittedName>
        <fullName evidence="7">Tmem151 family protein</fullName>
    </submittedName>
</protein>
<proteinExistence type="inferred from homology"/>
<accession>A0A9K3KXR3</accession>
<dbReference type="Proteomes" id="UP000693970">
    <property type="component" value="Unassembled WGS sequence"/>
</dbReference>
<dbReference type="EMBL" id="JAGRRH010000018">
    <property type="protein sequence ID" value="KAG7351121.1"/>
    <property type="molecule type" value="Genomic_DNA"/>
</dbReference>